<evidence type="ECO:0000313" key="3">
    <source>
        <dbReference type="Proteomes" id="UP001221142"/>
    </source>
</evidence>
<feature type="region of interest" description="Disordered" evidence="1">
    <location>
        <begin position="320"/>
        <end position="352"/>
    </location>
</feature>
<dbReference type="SUPFAM" id="SSF52047">
    <property type="entry name" value="RNI-like"/>
    <property type="match status" value="1"/>
</dbReference>
<organism evidence="2 3">
    <name type="scientific">Roridomyces roridus</name>
    <dbReference type="NCBI Taxonomy" id="1738132"/>
    <lineage>
        <taxon>Eukaryota</taxon>
        <taxon>Fungi</taxon>
        <taxon>Dikarya</taxon>
        <taxon>Basidiomycota</taxon>
        <taxon>Agaricomycotina</taxon>
        <taxon>Agaricomycetes</taxon>
        <taxon>Agaricomycetidae</taxon>
        <taxon>Agaricales</taxon>
        <taxon>Marasmiineae</taxon>
        <taxon>Mycenaceae</taxon>
        <taxon>Roridomyces</taxon>
    </lineage>
</organism>
<sequence length="352" mass="38644">MNALGIQEIVDCCLDFLHDPTDLRTCALVGPLWTCAARRHLFHNLRFDLQDGRNRLDGLSRSNRFTGFRFVRKLQFNTSCICDAFLSMIPTFTGLQQICVSGTRPEPLDTAALSALLSLPTLTCVAISCVFQDISAFIQIWIGCSQSIRHLELSCPILGLNHPWSVPGAHSAASIKLDSLRLLNAKSVLPWLVTNCPFSFQKTQQIGKTIQVFQFTAISTHAPIDLGRFTRLRHLIVRISGDDPVQMAVNTFSTAHTTHRDLTSILVFPTSTSPSGLSQLDDSLTQISTLSRVEVRMDRARRGIPGFVEEMFPGLATRGLLSGRGRGASNSQPPGPSPLIGGLDEDSDCQQL</sequence>
<gene>
    <name evidence="2" type="ORF">FB45DRAFT_1027236</name>
</gene>
<dbReference type="AlphaFoldDB" id="A0AAD7FN57"/>
<reference evidence="2" key="1">
    <citation type="submission" date="2023-03" db="EMBL/GenBank/DDBJ databases">
        <title>Massive genome expansion in bonnet fungi (Mycena s.s.) driven by repeated elements and novel gene families across ecological guilds.</title>
        <authorList>
            <consortium name="Lawrence Berkeley National Laboratory"/>
            <person name="Harder C.B."/>
            <person name="Miyauchi S."/>
            <person name="Viragh M."/>
            <person name="Kuo A."/>
            <person name="Thoen E."/>
            <person name="Andreopoulos B."/>
            <person name="Lu D."/>
            <person name="Skrede I."/>
            <person name="Drula E."/>
            <person name="Henrissat B."/>
            <person name="Morin E."/>
            <person name="Kohler A."/>
            <person name="Barry K."/>
            <person name="LaButti K."/>
            <person name="Morin E."/>
            <person name="Salamov A."/>
            <person name="Lipzen A."/>
            <person name="Mereny Z."/>
            <person name="Hegedus B."/>
            <person name="Baldrian P."/>
            <person name="Stursova M."/>
            <person name="Weitz H."/>
            <person name="Taylor A."/>
            <person name="Grigoriev I.V."/>
            <person name="Nagy L.G."/>
            <person name="Martin F."/>
            <person name="Kauserud H."/>
        </authorList>
    </citation>
    <scope>NUCLEOTIDE SEQUENCE</scope>
    <source>
        <strain evidence="2">9284</strain>
    </source>
</reference>
<evidence type="ECO:0000256" key="1">
    <source>
        <dbReference type="SAM" id="MobiDB-lite"/>
    </source>
</evidence>
<keyword evidence="3" id="KW-1185">Reference proteome</keyword>
<name>A0AAD7FN57_9AGAR</name>
<protein>
    <recommendedName>
        <fullName evidence="4">F-box domain-containing protein</fullName>
    </recommendedName>
</protein>
<dbReference type="EMBL" id="JARKIF010000008">
    <property type="protein sequence ID" value="KAJ7633126.1"/>
    <property type="molecule type" value="Genomic_DNA"/>
</dbReference>
<evidence type="ECO:0000313" key="2">
    <source>
        <dbReference type="EMBL" id="KAJ7633126.1"/>
    </source>
</evidence>
<comment type="caution">
    <text evidence="2">The sequence shown here is derived from an EMBL/GenBank/DDBJ whole genome shotgun (WGS) entry which is preliminary data.</text>
</comment>
<dbReference type="Proteomes" id="UP001221142">
    <property type="component" value="Unassembled WGS sequence"/>
</dbReference>
<proteinExistence type="predicted"/>
<feature type="compositionally biased region" description="Acidic residues" evidence="1">
    <location>
        <begin position="343"/>
        <end position="352"/>
    </location>
</feature>
<evidence type="ECO:0008006" key="4">
    <source>
        <dbReference type="Google" id="ProtNLM"/>
    </source>
</evidence>
<feature type="compositionally biased region" description="Low complexity" evidence="1">
    <location>
        <begin position="320"/>
        <end position="329"/>
    </location>
</feature>
<accession>A0AAD7FN57</accession>